<evidence type="ECO:0000313" key="3">
    <source>
        <dbReference type="Proteomes" id="UP000612680"/>
    </source>
</evidence>
<dbReference type="RefSeq" id="WP_204660071.1">
    <property type="nucleotide sequence ID" value="NZ_CP056775.1"/>
</dbReference>
<gene>
    <name evidence="2" type="ORF">HWI92_24695</name>
</gene>
<name>A0ABX7IDJ8_9BACT</name>
<evidence type="ECO:0000256" key="1">
    <source>
        <dbReference type="SAM" id="SignalP"/>
    </source>
</evidence>
<feature type="signal peptide" evidence="1">
    <location>
        <begin position="1"/>
        <end position="19"/>
    </location>
</feature>
<sequence>MLKRALFFILLAFSGICQANSILIPMDQLQTNHLKAYGLAYVLLKGEIDVDWLLNYRGGSFMVQYSKTIENECKLRAISYEVLSNAASQQIVAEISNPNVNMDVVKLHKAAKIAVYSPIKISPAEFENTDAVLLVLKYAEIPFDVVYDEEILRGDLPKYDWLHLHHEDFTGQFGKNLRRTTQADIQAQEAIASRFGYAKVSQMKLAVAKSIKEFCAGGGFLFAMCSGAETFDIALAAEGVDIVDNMDGDGIDPDAQSKLDFDKTFAFQNFKLQLDEYDGMNFSDINSSAGRFRGWGESNEYFSLFDFSAKWDVIPAMLVQNHEHLVREFFGQTTAFSKYTIKPSVLVMGTSSSSDRYIYGELGRGQWTFYGGHDPEGRGGGGRRMPTDLNLYPNSPGYRLILNNVLFPSARKKKRKT</sequence>
<accession>A0ABX7IDJ8</accession>
<evidence type="ECO:0000313" key="2">
    <source>
        <dbReference type="EMBL" id="QRR03880.1"/>
    </source>
</evidence>
<organism evidence="2 3">
    <name type="scientific">Dyadobacter sandarakinus</name>
    <dbReference type="NCBI Taxonomy" id="2747268"/>
    <lineage>
        <taxon>Bacteria</taxon>
        <taxon>Pseudomonadati</taxon>
        <taxon>Bacteroidota</taxon>
        <taxon>Cytophagia</taxon>
        <taxon>Cytophagales</taxon>
        <taxon>Spirosomataceae</taxon>
        <taxon>Dyadobacter</taxon>
    </lineage>
</organism>
<dbReference type="Proteomes" id="UP000612680">
    <property type="component" value="Chromosome"/>
</dbReference>
<reference evidence="2 3" key="1">
    <citation type="submission" date="2020-06" db="EMBL/GenBank/DDBJ databases">
        <title>Dyadobacter sandarakinus sp. nov., isolated from the soil of the Arctic Yellow River Station.</title>
        <authorList>
            <person name="Zhang Y."/>
            <person name="Peng F."/>
        </authorList>
    </citation>
    <scope>NUCLEOTIDE SEQUENCE [LARGE SCALE GENOMIC DNA]</scope>
    <source>
        <strain evidence="2 3">Q3-56</strain>
    </source>
</reference>
<proteinExistence type="predicted"/>
<keyword evidence="1" id="KW-0732">Signal</keyword>
<feature type="chain" id="PRO_5047231209" evidence="1">
    <location>
        <begin position="20"/>
        <end position="417"/>
    </location>
</feature>
<keyword evidence="3" id="KW-1185">Reference proteome</keyword>
<protein>
    <submittedName>
        <fullName evidence="2">Asparagine synthetase B</fullName>
    </submittedName>
</protein>
<dbReference type="EMBL" id="CP056775">
    <property type="protein sequence ID" value="QRR03880.1"/>
    <property type="molecule type" value="Genomic_DNA"/>
</dbReference>